<feature type="region of interest" description="Disordered" evidence="1">
    <location>
        <begin position="30"/>
        <end position="54"/>
    </location>
</feature>
<evidence type="ECO:0000256" key="1">
    <source>
        <dbReference type="SAM" id="MobiDB-lite"/>
    </source>
</evidence>
<comment type="caution">
    <text evidence="2">The sequence shown here is derived from an EMBL/GenBank/DDBJ whole genome shotgun (WGS) entry which is preliminary data.</text>
</comment>
<name>A0A834ID90_RHYFE</name>
<gene>
    <name evidence="2" type="ORF">GWI33_008060</name>
</gene>
<feature type="compositionally biased region" description="Polar residues" evidence="1">
    <location>
        <begin position="30"/>
        <end position="45"/>
    </location>
</feature>
<dbReference type="Proteomes" id="UP000625711">
    <property type="component" value="Unassembled WGS sequence"/>
</dbReference>
<reference evidence="2" key="1">
    <citation type="submission" date="2020-08" db="EMBL/GenBank/DDBJ databases">
        <title>Genome sequencing and assembly of the red palm weevil Rhynchophorus ferrugineus.</title>
        <authorList>
            <person name="Dias G.B."/>
            <person name="Bergman C.M."/>
            <person name="Manee M."/>
        </authorList>
    </citation>
    <scope>NUCLEOTIDE SEQUENCE</scope>
    <source>
        <strain evidence="2">AA-2017</strain>
        <tissue evidence="2">Whole larva</tissue>
    </source>
</reference>
<evidence type="ECO:0000313" key="3">
    <source>
        <dbReference type="Proteomes" id="UP000625711"/>
    </source>
</evidence>
<sequence>MYLKLKQVKPVLIEYFISIKDLKTPSGNIPISTPYPTAPSSQSPQCPRLNDDTPKDARTMFCAEDAPTSLRGENIKILKAGENGKLPRRGALFPSSVCATVETLHLKRHHVLPVCISK</sequence>
<dbReference type="AlphaFoldDB" id="A0A834ID90"/>
<evidence type="ECO:0000313" key="2">
    <source>
        <dbReference type="EMBL" id="KAF7278720.1"/>
    </source>
</evidence>
<organism evidence="2 3">
    <name type="scientific">Rhynchophorus ferrugineus</name>
    <name type="common">Red palm weevil</name>
    <name type="synonym">Curculio ferrugineus</name>
    <dbReference type="NCBI Taxonomy" id="354439"/>
    <lineage>
        <taxon>Eukaryota</taxon>
        <taxon>Metazoa</taxon>
        <taxon>Ecdysozoa</taxon>
        <taxon>Arthropoda</taxon>
        <taxon>Hexapoda</taxon>
        <taxon>Insecta</taxon>
        <taxon>Pterygota</taxon>
        <taxon>Neoptera</taxon>
        <taxon>Endopterygota</taxon>
        <taxon>Coleoptera</taxon>
        <taxon>Polyphaga</taxon>
        <taxon>Cucujiformia</taxon>
        <taxon>Curculionidae</taxon>
        <taxon>Dryophthorinae</taxon>
        <taxon>Rhynchophorus</taxon>
    </lineage>
</organism>
<proteinExistence type="predicted"/>
<accession>A0A834ID90</accession>
<dbReference type="EMBL" id="JAACXV010000390">
    <property type="protein sequence ID" value="KAF7278720.1"/>
    <property type="molecule type" value="Genomic_DNA"/>
</dbReference>
<protein>
    <submittedName>
        <fullName evidence="2">Uncharacterized protein</fullName>
    </submittedName>
</protein>
<keyword evidence="3" id="KW-1185">Reference proteome</keyword>